<feature type="compositionally biased region" description="Basic residues" evidence="1">
    <location>
        <begin position="426"/>
        <end position="436"/>
    </location>
</feature>
<dbReference type="OrthoDB" id="9814402at2"/>
<organism evidence="3 4">
    <name type="scientific">Abditibacterium utsteinense</name>
    <dbReference type="NCBI Taxonomy" id="1960156"/>
    <lineage>
        <taxon>Bacteria</taxon>
        <taxon>Pseudomonadati</taxon>
        <taxon>Abditibacteriota</taxon>
        <taxon>Abditibacteriia</taxon>
        <taxon>Abditibacteriales</taxon>
        <taxon>Abditibacteriaceae</taxon>
        <taxon>Abditibacterium</taxon>
    </lineage>
</organism>
<feature type="domain" description="RNA polymerase sigma factor 54 DNA-binding" evidence="2">
    <location>
        <begin position="307"/>
        <end position="425"/>
    </location>
</feature>
<evidence type="ECO:0000256" key="1">
    <source>
        <dbReference type="SAM" id="MobiDB-lite"/>
    </source>
</evidence>
<protein>
    <submittedName>
        <fullName evidence="3">Sigma-54, DNA binding domain</fullName>
    </submittedName>
</protein>
<dbReference type="Proteomes" id="UP000237684">
    <property type="component" value="Unassembled WGS sequence"/>
</dbReference>
<name>A0A2S8SPY7_9BACT</name>
<proteinExistence type="predicted"/>
<dbReference type="RefSeq" id="WP_106381027.1">
    <property type="nucleotide sequence ID" value="NZ_NIGF01000020.1"/>
</dbReference>
<dbReference type="GO" id="GO:0016987">
    <property type="term" value="F:sigma factor activity"/>
    <property type="evidence" value="ECO:0007669"/>
    <property type="project" value="InterPro"/>
</dbReference>
<sequence>MPTPSMRSGQQGVMRDDMALRMRRPPTEYVTLLSQSERDFRSYVDSLETHPAFEKMISEGMISKVRLRGKIPREKYESFMDDQMMHFLQFYGITNHDGWEKDFLSPYATERATEIAGRYGAPIGDTLRFLRYINASGAQNLSGVLASRGAGGDGGERPSIDDTLAGGALVDLTEIIETTREFVEKYDVSEQEFLDLVLGGESSAEEIAQHFGCSVREAEEILESADRVYLAQGYEASGQSPDKKAGPARGVSANDEPVAFIQVIEGEMAIQFHHDSVYTQRYRIKPGAIKEIKASSPQDARELLMRARYINQRLSALSRLITTLCESQHEYLASGDARLLKPLAQAALARDLGEHPSMVSRLIRGKMIETEWGKIPLLFLCQSKTDVVARLIAQHPGLTDQEVVMRLREEYECFIARRTVAYHRGKRLRRNKRRKKTESEVKKET</sequence>
<dbReference type="PANTHER" id="PTHR32248">
    <property type="entry name" value="RNA POLYMERASE SIGMA-54 FACTOR"/>
    <property type="match status" value="1"/>
</dbReference>
<accession>A0A2S8SPY7</accession>
<comment type="caution">
    <text evidence="3">The sequence shown here is derived from an EMBL/GenBank/DDBJ whole genome shotgun (WGS) entry which is preliminary data.</text>
</comment>
<feature type="region of interest" description="Disordered" evidence="1">
    <location>
        <begin position="426"/>
        <end position="445"/>
    </location>
</feature>
<evidence type="ECO:0000313" key="3">
    <source>
        <dbReference type="EMBL" id="PQV62858.1"/>
    </source>
</evidence>
<dbReference type="PROSITE" id="PS50044">
    <property type="entry name" value="SIGMA54_3"/>
    <property type="match status" value="1"/>
</dbReference>
<dbReference type="EMBL" id="NIGF01000020">
    <property type="protein sequence ID" value="PQV62858.1"/>
    <property type="molecule type" value="Genomic_DNA"/>
</dbReference>
<dbReference type="InterPro" id="IPR000394">
    <property type="entry name" value="RNA_pol_sigma_54"/>
</dbReference>
<dbReference type="Pfam" id="PF04552">
    <property type="entry name" value="Sigma54_DBD"/>
    <property type="match status" value="1"/>
</dbReference>
<reference evidence="3 4" key="1">
    <citation type="journal article" date="2018" name="Syst. Appl. Microbiol.">
        <title>Abditibacterium utsteinense sp. nov., the first cultivated member of candidate phylum FBP, isolated from ice-free Antarctic soil samples.</title>
        <authorList>
            <person name="Tahon G."/>
            <person name="Tytgat B."/>
            <person name="Lebbe L."/>
            <person name="Carlier A."/>
            <person name="Willems A."/>
        </authorList>
    </citation>
    <scope>NUCLEOTIDE SEQUENCE [LARGE SCALE GENOMIC DNA]</scope>
    <source>
        <strain evidence="3 4">LMG 29911</strain>
    </source>
</reference>
<evidence type="ECO:0000259" key="2">
    <source>
        <dbReference type="Pfam" id="PF04552"/>
    </source>
</evidence>
<keyword evidence="4" id="KW-1185">Reference proteome</keyword>
<evidence type="ECO:0000313" key="4">
    <source>
        <dbReference type="Proteomes" id="UP000237684"/>
    </source>
</evidence>
<dbReference type="InParanoid" id="A0A2S8SPY7"/>
<dbReference type="GO" id="GO:0001216">
    <property type="term" value="F:DNA-binding transcription activator activity"/>
    <property type="evidence" value="ECO:0007669"/>
    <property type="project" value="InterPro"/>
</dbReference>
<dbReference type="InterPro" id="IPR007634">
    <property type="entry name" value="RNA_pol_sigma_54_DNA-bd"/>
</dbReference>
<gene>
    <name evidence="3" type="ORF">B1R32_12031</name>
</gene>
<dbReference type="AlphaFoldDB" id="A0A2S8SPY7"/>
<dbReference type="PANTHER" id="PTHR32248:SF4">
    <property type="entry name" value="RNA POLYMERASE SIGMA-54 FACTOR"/>
    <property type="match status" value="1"/>
</dbReference>